<dbReference type="PANTHER" id="PTHR35083">
    <property type="entry name" value="RGD1565685 PROTEIN"/>
    <property type="match status" value="1"/>
</dbReference>
<protein>
    <submittedName>
        <fullName evidence="1">Uncharacterized protein</fullName>
    </submittedName>
</protein>
<sequence>MVFGHLSRKKETFYNNVLAPLSPCSCVFVSKRRPNQYHDMNNCEWAKTLRLRHQSFKPNWKQSDSSKWIDPLLGPWEIAKLYLPALGGHAITSVEDMDISNLLNLMYWCTHFSVSQHLINEVRDVRNNKWAHVTSLELNDADKKIAFDAIENLLNFPSLAKEHDAQNSLKEIIKLKSVSDLHSMEAKALADFKEIIEKGIQSINTELANVAEESERSTEQQIEFKHELEMLKETLVGINARISRPYDFWNSTILRLGTIFWASIWFLSGIVKECTIYEYGDPWKLKFFDFKDFIISSRKEFTGRRWLYEELEQALEHHDKWGVL</sequence>
<dbReference type="EMBL" id="JARQWQ010000018">
    <property type="protein sequence ID" value="KAK2566012.1"/>
    <property type="molecule type" value="Genomic_DNA"/>
</dbReference>
<reference evidence="1" key="1">
    <citation type="journal article" date="2023" name="G3 (Bethesda)">
        <title>Whole genome assembly and annotation of the endangered Caribbean coral Acropora cervicornis.</title>
        <authorList>
            <person name="Selwyn J.D."/>
            <person name="Vollmer S.V."/>
        </authorList>
    </citation>
    <scope>NUCLEOTIDE SEQUENCE</scope>
    <source>
        <strain evidence="1">K2</strain>
    </source>
</reference>
<dbReference type="AlphaFoldDB" id="A0AAD9V9L6"/>
<keyword evidence="2" id="KW-1185">Reference proteome</keyword>
<name>A0AAD9V9L6_ACRCE</name>
<dbReference type="Proteomes" id="UP001249851">
    <property type="component" value="Unassembled WGS sequence"/>
</dbReference>
<gene>
    <name evidence="1" type="ORF">P5673_010334</name>
</gene>
<evidence type="ECO:0000313" key="1">
    <source>
        <dbReference type="EMBL" id="KAK2566012.1"/>
    </source>
</evidence>
<organism evidence="1 2">
    <name type="scientific">Acropora cervicornis</name>
    <name type="common">Staghorn coral</name>
    <dbReference type="NCBI Taxonomy" id="6130"/>
    <lineage>
        <taxon>Eukaryota</taxon>
        <taxon>Metazoa</taxon>
        <taxon>Cnidaria</taxon>
        <taxon>Anthozoa</taxon>
        <taxon>Hexacorallia</taxon>
        <taxon>Scleractinia</taxon>
        <taxon>Astrocoeniina</taxon>
        <taxon>Acroporidae</taxon>
        <taxon>Acropora</taxon>
    </lineage>
</organism>
<dbReference type="PANTHER" id="PTHR35083:SF3">
    <property type="entry name" value="SI:CH211-91P5.3"/>
    <property type="match status" value="1"/>
</dbReference>
<comment type="caution">
    <text evidence="1">The sequence shown here is derived from an EMBL/GenBank/DDBJ whole genome shotgun (WGS) entry which is preliminary data.</text>
</comment>
<reference evidence="1" key="2">
    <citation type="journal article" date="2023" name="Science">
        <title>Genomic signatures of disease resistance in endangered staghorn corals.</title>
        <authorList>
            <person name="Vollmer S.V."/>
            <person name="Selwyn J.D."/>
            <person name="Despard B.A."/>
            <person name="Roesel C.L."/>
        </authorList>
    </citation>
    <scope>NUCLEOTIDE SEQUENCE</scope>
    <source>
        <strain evidence="1">K2</strain>
    </source>
</reference>
<dbReference type="Pfam" id="PF15112">
    <property type="entry name" value="DUF4559"/>
    <property type="match status" value="1"/>
</dbReference>
<evidence type="ECO:0000313" key="2">
    <source>
        <dbReference type="Proteomes" id="UP001249851"/>
    </source>
</evidence>
<accession>A0AAD9V9L6</accession>
<proteinExistence type="predicted"/>
<dbReference type="InterPro" id="IPR027897">
    <property type="entry name" value="DUF4559"/>
</dbReference>